<reference evidence="2" key="1">
    <citation type="submission" date="2021-01" db="EMBL/GenBank/DDBJ databases">
        <title>Microvirga sp.</title>
        <authorList>
            <person name="Kim M.K."/>
        </authorList>
    </citation>
    <scope>NUCLEOTIDE SEQUENCE</scope>
    <source>
        <strain evidence="2">5420S-16</strain>
    </source>
</reference>
<dbReference type="AlphaFoldDB" id="A0A937D2N5"/>
<evidence type="ECO:0008006" key="4">
    <source>
        <dbReference type="Google" id="ProtNLM"/>
    </source>
</evidence>
<keyword evidence="1" id="KW-0732">Signal</keyword>
<dbReference type="Proteomes" id="UP000605848">
    <property type="component" value="Unassembled WGS sequence"/>
</dbReference>
<sequence>MNRLASSALAAAVALFLAGSAQAAAEAKPKREPTAAQLAARERMSKCSVEWKEAKAGGSLAKDAKWPKFWSECNKRLKGGTKA</sequence>
<evidence type="ECO:0000256" key="1">
    <source>
        <dbReference type="SAM" id="SignalP"/>
    </source>
</evidence>
<evidence type="ECO:0000313" key="2">
    <source>
        <dbReference type="EMBL" id="MBL0405465.1"/>
    </source>
</evidence>
<dbReference type="RefSeq" id="WP_202061328.1">
    <property type="nucleotide sequence ID" value="NZ_JAEQMY010000022.1"/>
</dbReference>
<comment type="caution">
    <text evidence="2">The sequence shown here is derived from an EMBL/GenBank/DDBJ whole genome shotgun (WGS) entry which is preliminary data.</text>
</comment>
<evidence type="ECO:0000313" key="3">
    <source>
        <dbReference type="Proteomes" id="UP000605848"/>
    </source>
</evidence>
<gene>
    <name evidence="2" type="ORF">JKG68_15960</name>
</gene>
<feature type="chain" id="PRO_5036851963" description="Phosphate starvation-inducible protein PsiF" evidence="1">
    <location>
        <begin position="24"/>
        <end position="83"/>
    </location>
</feature>
<name>A0A937D2N5_9HYPH</name>
<dbReference type="EMBL" id="JAEQMY010000022">
    <property type="protein sequence ID" value="MBL0405465.1"/>
    <property type="molecule type" value="Genomic_DNA"/>
</dbReference>
<organism evidence="2 3">
    <name type="scientific">Microvirga aerilata</name>
    <dbReference type="NCBI Taxonomy" id="670292"/>
    <lineage>
        <taxon>Bacteria</taxon>
        <taxon>Pseudomonadati</taxon>
        <taxon>Pseudomonadota</taxon>
        <taxon>Alphaproteobacteria</taxon>
        <taxon>Hyphomicrobiales</taxon>
        <taxon>Methylobacteriaceae</taxon>
        <taxon>Microvirga</taxon>
    </lineage>
</organism>
<accession>A0A937D2N5</accession>
<keyword evidence="3" id="KW-1185">Reference proteome</keyword>
<protein>
    <recommendedName>
        <fullName evidence="4">Phosphate starvation-inducible protein PsiF</fullName>
    </recommendedName>
</protein>
<feature type="signal peptide" evidence="1">
    <location>
        <begin position="1"/>
        <end position="23"/>
    </location>
</feature>
<proteinExistence type="predicted"/>